<feature type="transmembrane region" description="Helical" evidence="2">
    <location>
        <begin position="12"/>
        <end position="33"/>
    </location>
</feature>
<dbReference type="AlphaFoldDB" id="A0ABD2JUB3"/>
<dbReference type="EMBL" id="JBICBT010000903">
    <property type="protein sequence ID" value="KAL3094197.1"/>
    <property type="molecule type" value="Genomic_DNA"/>
</dbReference>
<comment type="caution">
    <text evidence="3">The sequence shown here is derived from an EMBL/GenBank/DDBJ whole genome shotgun (WGS) entry which is preliminary data.</text>
</comment>
<gene>
    <name evidence="3" type="ORF">niasHT_028286</name>
</gene>
<keyword evidence="2" id="KW-0472">Membrane</keyword>
<evidence type="ECO:0000313" key="4">
    <source>
        <dbReference type="Proteomes" id="UP001620626"/>
    </source>
</evidence>
<name>A0ABD2JUB3_9BILA</name>
<evidence type="ECO:0000313" key="3">
    <source>
        <dbReference type="EMBL" id="KAL3094197.1"/>
    </source>
</evidence>
<keyword evidence="2" id="KW-1133">Transmembrane helix</keyword>
<evidence type="ECO:0000256" key="1">
    <source>
        <dbReference type="SAM" id="MobiDB-lite"/>
    </source>
</evidence>
<keyword evidence="2" id="KW-0812">Transmembrane</keyword>
<keyword evidence="4" id="KW-1185">Reference proteome</keyword>
<protein>
    <submittedName>
        <fullName evidence="3">Uncharacterized protein</fullName>
    </submittedName>
</protein>
<accession>A0ABD2JUB3</accession>
<proteinExistence type="predicted"/>
<reference evidence="3 4" key="1">
    <citation type="submission" date="2024-10" db="EMBL/GenBank/DDBJ databases">
        <authorList>
            <person name="Kim D."/>
        </authorList>
    </citation>
    <scope>NUCLEOTIDE SEQUENCE [LARGE SCALE GENOMIC DNA]</scope>
    <source>
        <strain evidence="3">BH-2024</strain>
    </source>
</reference>
<evidence type="ECO:0000256" key="2">
    <source>
        <dbReference type="SAM" id="Phobius"/>
    </source>
</evidence>
<feature type="compositionally biased region" description="Basic and acidic residues" evidence="1">
    <location>
        <begin position="56"/>
        <end position="84"/>
    </location>
</feature>
<feature type="region of interest" description="Disordered" evidence="1">
    <location>
        <begin position="47"/>
        <end position="84"/>
    </location>
</feature>
<organism evidence="3 4">
    <name type="scientific">Heterodera trifolii</name>
    <dbReference type="NCBI Taxonomy" id="157864"/>
    <lineage>
        <taxon>Eukaryota</taxon>
        <taxon>Metazoa</taxon>
        <taxon>Ecdysozoa</taxon>
        <taxon>Nematoda</taxon>
        <taxon>Chromadorea</taxon>
        <taxon>Rhabditida</taxon>
        <taxon>Tylenchina</taxon>
        <taxon>Tylenchomorpha</taxon>
        <taxon>Tylenchoidea</taxon>
        <taxon>Heteroderidae</taxon>
        <taxon>Heteroderinae</taxon>
        <taxon>Heterodera</taxon>
    </lineage>
</organism>
<sequence length="84" mass="9494">MRVTSIVTDQRIVHFLLLAFSLIAVVCLTLLLIKAIVDQFLKQKFEQNNNTTDGEDEKRTEEKEKTEENGRGGEKGGRGEKAIM</sequence>
<dbReference type="Proteomes" id="UP001620626">
    <property type="component" value="Unassembled WGS sequence"/>
</dbReference>